<dbReference type="Proteomes" id="UP000544090">
    <property type="component" value="Unassembled WGS sequence"/>
</dbReference>
<evidence type="ECO:0000313" key="7">
    <source>
        <dbReference type="EMBL" id="NKX56065.1"/>
    </source>
</evidence>
<dbReference type="InterPro" id="IPR035956">
    <property type="entry name" value="RimP_N_sf"/>
</dbReference>
<dbReference type="NCBIfam" id="NF000930">
    <property type="entry name" value="PRK00092.2-2"/>
    <property type="match status" value="1"/>
</dbReference>
<protein>
    <recommendedName>
        <fullName evidence="3">Ribosome maturation factor RimP</fullName>
    </recommendedName>
</protein>
<dbReference type="SUPFAM" id="SSF74942">
    <property type="entry name" value="YhbC-like, C-terminal domain"/>
    <property type="match status" value="1"/>
</dbReference>
<evidence type="ECO:0000256" key="2">
    <source>
        <dbReference type="ARBA" id="ARBA00022517"/>
    </source>
</evidence>
<evidence type="ECO:0000256" key="3">
    <source>
        <dbReference type="HAMAP-Rule" id="MF_01077"/>
    </source>
</evidence>
<dbReference type="GO" id="GO:0006412">
    <property type="term" value="P:translation"/>
    <property type="evidence" value="ECO:0007669"/>
    <property type="project" value="TreeGrafter"/>
</dbReference>
<dbReference type="CDD" id="cd01734">
    <property type="entry name" value="YlxS_C"/>
    <property type="match status" value="1"/>
</dbReference>
<dbReference type="GO" id="GO:0000028">
    <property type="term" value="P:ribosomal small subunit assembly"/>
    <property type="evidence" value="ECO:0007669"/>
    <property type="project" value="TreeGrafter"/>
</dbReference>
<organism evidence="7 8">
    <name type="scientific">Arthrobacter mobilis</name>
    <dbReference type="NCBI Taxonomy" id="2724944"/>
    <lineage>
        <taxon>Bacteria</taxon>
        <taxon>Bacillati</taxon>
        <taxon>Actinomycetota</taxon>
        <taxon>Actinomycetes</taxon>
        <taxon>Micrococcales</taxon>
        <taxon>Micrococcaceae</taxon>
        <taxon>Arthrobacter</taxon>
    </lineage>
</organism>
<comment type="caution">
    <text evidence="7">The sequence shown here is derived from an EMBL/GenBank/DDBJ whole genome shotgun (WGS) entry which is preliminary data.</text>
</comment>
<dbReference type="Pfam" id="PF17384">
    <property type="entry name" value="DUF150_C"/>
    <property type="match status" value="1"/>
</dbReference>
<dbReference type="HAMAP" id="MF_01077">
    <property type="entry name" value="RimP"/>
    <property type="match status" value="1"/>
</dbReference>
<comment type="function">
    <text evidence="3">Required for maturation of 30S ribosomal subunits.</text>
</comment>
<keyword evidence="2 3" id="KW-0690">Ribosome biogenesis</keyword>
<evidence type="ECO:0000256" key="4">
    <source>
        <dbReference type="SAM" id="MobiDB-lite"/>
    </source>
</evidence>
<sequence length="207" mass="22317">MADRPGHSGMFKSGRPSGTDTQAEAARLEEYLGPTVAASNLYLEGVEVRVAGSQRTVHVIVDLPEDQTGGVSLDMISEVSRTLSKALDDDPEDSGRPYELEVSSPGVGRPLTAPRHWRRNLGRMVKVRVRQGEDVTGRVLAVDDDAVTVRPDLPARKGMKPKPGEPVRIPFGNIRSGKVEIEFSHLDDELAAAGEPGGTVDLENEEA</sequence>
<dbReference type="GO" id="GO:0005829">
    <property type="term" value="C:cytosol"/>
    <property type="evidence" value="ECO:0007669"/>
    <property type="project" value="TreeGrafter"/>
</dbReference>
<evidence type="ECO:0000256" key="1">
    <source>
        <dbReference type="ARBA" id="ARBA00022490"/>
    </source>
</evidence>
<reference evidence="7 8" key="1">
    <citation type="submission" date="2020-04" db="EMBL/GenBank/DDBJ databases">
        <title>Arthrobacter sp. nov.</title>
        <authorList>
            <person name="Liu S."/>
        </authorList>
    </citation>
    <scope>NUCLEOTIDE SEQUENCE [LARGE SCALE GENOMIC DNA]</scope>
    <source>
        <strain evidence="7 8">E918</strain>
    </source>
</reference>
<proteinExistence type="inferred from homology"/>
<evidence type="ECO:0000259" key="5">
    <source>
        <dbReference type="Pfam" id="PF02576"/>
    </source>
</evidence>
<dbReference type="InterPro" id="IPR028998">
    <property type="entry name" value="RimP_C"/>
</dbReference>
<accession>A0A7X6K5R9</accession>
<dbReference type="Pfam" id="PF02576">
    <property type="entry name" value="RimP_N"/>
    <property type="match status" value="1"/>
</dbReference>
<comment type="subcellular location">
    <subcellularLocation>
        <location evidence="3">Cytoplasm</location>
    </subcellularLocation>
</comment>
<feature type="region of interest" description="Disordered" evidence="4">
    <location>
        <begin position="1"/>
        <end position="25"/>
    </location>
</feature>
<feature type="region of interest" description="Disordered" evidence="4">
    <location>
        <begin position="86"/>
        <end position="114"/>
    </location>
</feature>
<dbReference type="PANTHER" id="PTHR33867">
    <property type="entry name" value="RIBOSOME MATURATION FACTOR RIMP"/>
    <property type="match status" value="1"/>
</dbReference>
<dbReference type="AlphaFoldDB" id="A0A7X6K5R9"/>
<dbReference type="InterPro" id="IPR028989">
    <property type="entry name" value="RimP_N"/>
</dbReference>
<keyword evidence="1 3" id="KW-0963">Cytoplasm</keyword>
<dbReference type="EMBL" id="JAAZSQ010000019">
    <property type="protein sequence ID" value="NKX56065.1"/>
    <property type="molecule type" value="Genomic_DNA"/>
</dbReference>
<evidence type="ECO:0000313" key="8">
    <source>
        <dbReference type="Proteomes" id="UP000544090"/>
    </source>
</evidence>
<gene>
    <name evidence="3 7" type="primary">rimP</name>
    <name evidence="7" type="ORF">HGG74_16300</name>
</gene>
<feature type="region of interest" description="Disordered" evidence="4">
    <location>
        <begin position="152"/>
        <end position="171"/>
    </location>
</feature>
<feature type="domain" description="Ribosome maturation factor RimP C-terminal" evidence="6">
    <location>
        <begin position="111"/>
        <end position="183"/>
    </location>
</feature>
<comment type="similarity">
    <text evidence="3">Belongs to the RimP family.</text>
</comment>
<dbReference type="PANTHER" id="PTHR33867:SF1">
    <property type="entry name" value="RIBOSOME MATURATION FACTOR RIMP"/>
    <property type="match status" value="1"/>
</dbReference>
<keyword evidence="8" id="KW-1185">Reference proteome</keyword>
<dbReference type="Gene3D" id="3.30.300.70">
    <property type="entry name" value="RimP-like superfamily, N-terminal"/>
    <property type="match status" value="1"/>
</dbReference>
<dbReference type="SUPFAM" id="SSF75420">
    <property type="entry name" value="YhbC-like, N-terminal domain"/>
    <property type="match status" value="1"/>
</dbReference>
<evidence type="ECO:0000259" key="6">
    <source>
        <dbReference type="Pfam" id="PF17384"/>
    </source>
</evidence>
<feature type="domain" description="Ribosome maturation factor RimP N-terminal" evidence="5">
    <location>
        <begin position="32"/>
        <end position="107"/>
    </location>
</feature>
<dbReference type="InterPro" id="IPR036847">
    <property type="entry name" value="RimP_C_sf"/>
</dbReference>
<dbReference type="InterPro" id="IPR003728">
    <property type="entry name" value="Ribosome_maturation_RimP"/>
</dbReference>
<name>A0A7X6K5R9_9MICC</name>